<evidence type="ECO:0000256" key="1">
    <source>
        <dbReference type="SAM" id="Coils"/>
    </source>
</evidence>
<keyword evidence="1" id="KW-0175">Coiled coil</keyword>
<dbReference type="EMBL" id="CP013615">
    <property type="protein sequence ID" value="AMN31146.1"/>
    <property type="molecule type" value="Genomic_DNA"/>
</dbReference>
<evidence type="ECO:0000313" key="2">
    <source>
        <dbReference type="EMBL" id="AMN31146.1"/>
    </source>
</evidence>
<geneLocation type="plasmid" evidence="2 3">
    <name>pJFP838A</name>
</geneLocation>
<keyword evidence="2" id="KW-0614">Plasmid</keyword>
<name>A0A140GRI7_CLOPF</name>
<feature type="coiled-coil region" evidence="1">
    <location>
        <begin position="54"/>
        <end position="81"/>
    </location>
</feature>
<accession>A0A140GRI7</accession>
<gene>
    <name evidence="2" type="ORF">JFP838_pA0230</name>
</gene>
<organism evidence="2 3">
    <name type="scientific">Clostridium perfringens</name>
    <dbReference type="NCBI Taxonomy" id="1502"/>
    <lineage>
        <taxon>Bacteria</taxon>
        <taxon>Bacillati</taxon>
        <taxon>Bacillota</taxon>
        <taxon>Clostridia</taxon>
        <taxon>Eubacteriales</taxon>
        <taxon>Clostridiaceae</taxon>
        <taxon>Clostridium</taxon>
    </lineage>
</organism>
<sequence>MKSLSNLSKEQRREVIIDWASKELSDKISELNILNNEILNIISYTGIDIMFEPVTSYNGKRNRLKLRLQSLNKNKEELDIKINYLKSILEQFSFDTKTTF</sequence>
<dbReference type="RefSeq" id="WP_061429740.1">
    <property type="nucleotide sequence ID" value="NZ_CATNZX010000001.1"/>
</dbReference>
<dbReference type="Proteomes" id="UP000070260">
    <property type="component" value="Plasmid pJFP838A"/>
</dbReference>
<proteinExistence type="predicted"/>
<protein>
    <submittedName>
        <fullName evidence="2">Uncharacterized protein</fullName>
    </submittedName>
</protein>
<evidence type="ECO:0000313" key="3">
    <source>
        <dbReference type="Proteomes" id="UP000070260"/>
    </source>
</evidence>
<dbReference type="PATRIC" id="fig|1502.177.peg.3438"/>
<reference evidence="2 3" key="1">
    <citation type="journal article" date="2016" name="PLoS ONE">
        <title>Plasmid Characterization and Chromosome Analysis of Two netF+ Clostridium perfringens Isolates Associated with Foal and Canine Necrotizing Enteritis.</title>
        <authorList>
            <person name="Mehdizadeh Gohari I."/>
            <person name="Kropinski A.M."/>
            <person name="Weese S.J."/>
            <person name="Parreira V.R."/>
            <person name="Whitehead A.E."/>
            <person name="Boerlin P."/>
            <person name="Prescott J.F."/>
        </authorList>
    </citation>
    <scope>NUCLEOTIDE SEQUENCE [LARGE SCALE GENOMIC DNA]</scope>
    <source>
        <strain evidence="2 3">JP838</strain>
        <plasmid evidence="3">Plasmid pJFP838A</plasmid>
    </source>
</reference>
<dbReference type="AlphaFoldDB" id="A0A140GRI7"/>